<dbReference type="Pfam" id="PF08279">
    <property type="entry name" value="HTH_11"/>
    <property type="match status" value="1"/>
</dbReference>
<dbReference type="Pfam" id="PF02302">
    <property type="entry name" value="PTS_IIB"/>
    <property type="match status" value="1"/>
</dbReference>
<dbReference type="InterPro" id="IPR007737">
    <property type="entry name" value="Mga_HTH"/>
</dbReference>
<keyword evidence="4" id="KW-0010">Activator</keyword>
<dbReference type="InterPro" id="IPR036095">
    <property type="entry name" value="PTS_EIIB-like_sf"/>
</dbReference>
<dbReference type="PROSITE" id="PS51094">
    <property type="entry name" value="PTS_EIIA_TYPE_2"/>
    <property type="match status" value="1"/>
</dbReference>
<keyword evidence="5" id="KW-0804">Transcription</keyword>
<dbReference type="Pfam" id="PF00874">
    <property type="entry name" value="PRD"/>
    <property type="match status" value="1"/>
</dbReference>
<dbReference type="GO" id="GO:0008982">
    <property type="term" value="F:protein-N(PI)-phosphohistidine-sugar phosphotransferase activity"/>
    <property type="evidence" value="ECO:0007669"/>
    <property type="project" value="InterPro"/>
</dbReference>
<dbReference type="SUPFAM" id="SSF52794">
    <property type="entry name" value="PTS system IIB component-like"/>
    <property type="match status" value="1"/>
</dbReference>
<evidence type="ECO:0000313" key="10">
    <source>
        <dbReference type="Proteomes" id="UP000215694"/>
    </source>
</evidence>
<reference evidence="9 10" key="1">
    <citation type="journal article" date="2017" name="Genome Announc.">
        <title>Draft Genome Sequence of Romboutsia weinsteinii sp. nov. Strain CCRI-19649(T) Isolated from Surface Water.</title>
        <authorList>
            <person name="Maheux A.F."/>
            <person name="Boudreau D.K."/>
            <person name="Berube E."/>
            <person name="Boissinot M."/>
            <person name="Cantin P."/>
            <person name="Raymond F."/>
            <person name="Corbeil J."/>
            <person name="Omar R.F."/>
            <person name="Bergeron M.G."/>
        </authorList>
    </citation>
    <scope>NUCLEOTIDE SEQUENCE [LARGE SCALE GENOMIC DNA]</scope>
    <source>
        <strain evidence="9 10">CCRI-19649</strain>
    </source>
</reference>
<feature type="domain" description="PTS EIIA type-2" evidence="6">
    <location>
        <begin position="450"/>
        <end position="587"/>
    </location>
</feature>
<dbReference type="SUPFAM" id="SSF63520">
    <property type="entry name" value="PTS-regulatory domain, PRD"/>
    <property type="match status" value="1"/>
</dbReference>
<keyword evidence="2" id="KW-0677">Repeat</keyword>
<dbReference type="PANTHER" id="PTHR30185:SF18">
    <property type="entry name" value="TRANSCRIPTIONAL REGULATOR MTLR"/>
    <property type="match status" value="1"/>
</dbReference>
<dbReference type="AlphaFoldDB" id="A0A371IZN9"/>
<dbReference type="InterPro" id="IPR036388">
    <property type="entry name" value="WH-like_DNA-bd_sf"/>
</dbReference>
<dbReference type="InterPro" id="IPR011608">
    <property type="entry name" value="PRD"/>
</dbReference>
<dbReference type="Gene3D" id="3.40.930.10">
    <property type="entry name" value="Mannitol-specific EII, Chain A"/>
    <property type="match status" value="1"/>
</dbReference>
<dbReference type="Pfam" id="PF00359">
    <property type="entry name" value="PTS_EIIA_2"/>
    <property type="match status" value="1"/>
</dbReference>
<gene>
    <name evidence="9" type="ORF">CHL78_015925</name>
</gene>
<comment type="caution">
    <text evidence="9">The sequence shown here is derived from an EMBL/GenBank/DDBJ whole genome shotgun (WGS) entry which is preliminary data.</text>
</comment>
<dbReference type="Gene3D" id="3.40.50.2300">
    <property type="match status" value="1"/>
</dbReference>
<keyword evidence="1" id="KW-0808">Transferase</keyword>
<dbReference type="Proteomes" id="UP000215694">
    <property type="component" value="Unassembled WGS sequence"/>
</dbReference>
<protein>
    <submittedName>
        <fullName evidence="9">PRD domain-containing protein</fullName>
    </submittedName>
</protein>
<dbReference type="PROSITE" id="PS51099">
    <property type="entry name" value="PTS_EIIB_TYPE_2"/>
    <property type="match status" value="1"/>
</dbReference>
<keyword evidence="3" id="KW-0805">Transcription regulation</keyword>
<evidence type="ECO:0000256" key="2">
    <source>
        <dbReference type="ARBA" id="ARBA00022737"/>
    </source>
</evidence>
<keyword evidence="10" id="KW-1185">Reference proteome</keyword>
<accession>A0A371IZN9</accession>
<dbReference type="InterPro" id="IPR013011">
    <property type="entry name" value="PTS_EIIB_2"/>
</dbReference>
<evidence type="ECO:0000256" key="3">
    <source>
        <dbReference type="ARBA" id="ARBA00023015"/>
    </source>
</evidence>
<feature type="domain" description="PRD" evidence="8">
    <location>
        <begin position="242"/>
        <end position="349"/>
    </location>
</feature>
<dbReference type="Pfam" id="PF05043">
    <property type="entry name" value="Mga"/>
    <property type="match status" value="1"/>
</dbReference>
<dbReference type="InterPro" id="IPR002178">
    <property type="entry name" value="PTS_EIIA_type-2_dom"/>
</dbReference>
<organism evidence="9 10">
    <name type="scientific">Romboutsia weinsteinii</name>
    <dbReference type="NCBI Taxonomy" id="2020949"/>
    <lineage>
        <taxon>Bacteria</taxon>
        <taxon>Bacillati</taxon>
        <taxon>Bacillota</taxon>
        <taxon>Clostridia</taxon>
        <taxon>Peptostreptococcales</taxon>
        <taxon>Peptostreptococcaceae</taxon>
        <taxon>Romboutsia</taxon>
    </lineage>
</organism>
<dbReference type="InterPro" id="IPR050661">
    <property type="entry name" value="BglG_antiterminators"/>
</dbReference>
<dbReference type="PROSITE" id="PS51372">
    <property type="entry name" value="PRD_2"/>
    <property type="match status" value="1"/>
</dbReference>
<evidence type="ECO:0000256" key="4">
    <source>
        <dbReference type="ARBA" id="ARBA00023159"/>
    </source>
</evidence>
<dbReference type="EMBL" id="NOJY02000043">
    <property type="protein sequence ID" value="RDY25877.1"/>
    <property type="molecule type" value="Genomic_DNA"/>
</dbReference>
<dbReference type="PANTHER" id="PTHR30185">
    <property type="entry name" value="CRYPTIC BETA-GLUCOSIDE BGL OPERON ANTITERMINATOR"/>
    <property type="match status" value="1"/>
</dbReference>
<dbReference type="InterPro" id="IPR003501">
    <property type="entry name" value="PTS_EIIB_2/3"/>
</dbReference>
<sequence>MNTRALNIIKILLNSIEPVSSLVLSKEIGCSTKTIQSEIKDINKELKNGEIVSIRGVGYTLEGNVDDIDLQRDDLYDIDRAEYIIKKIIDLSSEDNDAVRLEDLADSMYVSVSTVKNDLREVKNILENYDLKISSKHKMGICILGSEEKIIKFILNYSNKHDNSLSISDFLSDNIKGKSFIIKKVILETLNLENIILTDSEFKNLVSYILVFLSRNNTEYNVFIKDYITEYKIKRENFINNINKEEIINSIKEFCTNLKMATSIDLSNDQIFEECLYNHIRNLHKRVELNLNQYAITANEIKIKYPFAFELAKIAKKTIEKNLNIEINDDEIANIAIHVGGALERASYNDDKRVYKTIIVCASGVGTSMLIKSKLEIIFREKLEIIKVIPSYLVDYINVMDVDFVISTVPVDIENKPVINISPMLSDKEIKIIEKYIETETIYVDLDIKSLFSKNLFLADIQANTKEEVIELMSNKLIEYGCIDSEVKKSYFARENIATTEIGNMVAIPHGASGKVFKNSIAIGILGKPIFWEISKVRLVIMLALDKDKILDYEELFSNIYKRVDSIAKVISICENKSFEKFTNLFR</sequence>
<dbReference type="SUPFAM" id="SSF55804">
    <property type="entry name" value="Phoshotransferase/anion transport protein"/>
    <property type="match status" value="1"/>
</dbReference>
<evidence type="ECO:0000256" key="1">
    <source>
        <dbReference type="ARBA" id="ARBA00022679"/>
    </source>
</evidence>
<evidence type="ECO:0000259" key="7">
    <source>
        <dbReference type="PROSITE" id="PS51099"/>
    </source>
</evidence>
<dbReference type="CDD" id="cd05568">
    <property type="entry name" value="PTS_IIB_bgl_like"/>
    <property type="match status" value="1"/>
</dbReference>
<evidence type="ECO:0000259" key="8">
    <source>
        <dbReference type="PROSITE" id="PS51372"/>
    </source>
</evidence>
<proteinExistence type="predicted"/>
<evidence type="ECO:0000256" key="5">
    <source>
        <dbReference type="ARBA" id="ARBA00023163"/>
    </source>
</evidence>
<dbReference type="InterPro" id="IPR016152">
    <property type="entry name" value="PTrfase/Anion_transptr"/>
</dbReference>
<evidence type="ECO:0000313" key="9">
    <source>
        <dbReference type="EMBL" id="RDY25877.1"/>
    </source>
</evidence>
<dbReference type="GO" id="GO:0006355">
    <property type="term" value="P:regulation of DNA-templated transcription"/>
    <property type="evidence" value="ECO:0007669"/>
    <property type="project" value="InterPro"/>
</dbReference>
<feature type="domain" description="PTS EIIB type-2" evidence="7">
    <location>
        <begin position="355"/>
        <end position="445"/>
    </location>
</feature>
<dbReference type="Gene3D" id="1.10.10.10">
    <property type="entry name" value="Winged helix-like DNA-binding domain superfamily/Winged helix DNA-binding domain"/>
    <property type="match status" value="1"/>
</dbReference>
<evidence type="ECO:0000259" key="6">
    <source>
        <dbReference type="PROSITE" id="PS51094"/>
    </source>
</evidence>
<dbReference type="InterPro" id="IPR036634">
    <property type="entry name" value="PRD_sf"/>
</dbReference>
<dbReference type="RefSeq" id="WP_094369449.1">
    <property type="nucleotide sequence ID" value="NZ_NOJY02000043.1"/>
</dbReference>
<dbReference type="GO" id="GO:0009401">
    <property type="term" value="P:phosphoenolpyruvate-dependent sugar phosphotransferase system"/>
    <property type="evidence" value="ECO:0007669"/>
    <property type="project" value="InterPro"/>
</dbReference>
<name>A0A371IZN9_9FIRM</name>
<dbReference type="InterPro" id="IPR013196">
    <property type="entry name" value="HTH_11"/>
</dbReference>
<dbReference type="OrthoDB" id="3175596at2"/>
<dbReference type="Gene3D" id="1.10.1790.10">
    <property type="entry name" value="PRD domain"/>
    <property type="match status" value="1"/>
</dbReference>
<dbReference type="PROSITE" id="PS00372">
    <property type="entry name" value="PTS_EIIA_TYPE_2_HIS"/>
    <property type="match status" value="1"/>
</dbReference>